<feature type="region of interest" description="Disordered" evidence="2">
    <location>
        <begin position="364"/>
        <end position="387"/>
    </location>
</feature>
<dbReference type="SMART" id="SM00355">
    <property type="entry name" value="ZnF_C2H2"/>
    <property type="match status" value="3"/>
</dbReference>
<feature type="region of interest" description="Disordered" evidence="2">
    <location>
        <begin position="237"/>
        <end position="272"/>
    </location>
</feature>
<evidence type="ECO:0000256" key="2">
    <source>
        <dbReference type="SAM" id="MobiDB-lite"/>
    </source>
</evidence>
<evidence type="ECO:0000259" key="4">
    <source>
        <dbReference type="PROSITE" id="PS50157"/>
    </source>
</evidence>
<keyword evidence="1" id="KW-0863">Zinc-finger</keyword>
<dbReference type="InterPro" id="IPR024768">
    <property type="entry name" value="Marf1"/>
</dbReference>
<proteinExistence type="predicted"/>
<dbReference type="InterPro" id="IPR021139">
    <property type="entry name" value="NYN"/>
</dbReference>
<reference evidence="5" key="1">
    <citation type="submission" date="2021-02" db="EMBL/GenBank/DDBJ databases">
        <authorList>
            <person name="Nowell W R."/>
        </authorList>
    </citation>
    <scope>NUCLEOTIDE SEQUENCE</scope>
</reference>
<feature type="domain" description="C2H2-type" evidence="4">
    <location>
        <begin position="349"/>
        <end position="378"/>
    </location>
</feature>
<dbReference type="GO" id="GO:1905762">
    <property type="term" value="F:CCR4-NOT complex binding"/>
    <property type="evidence" value="ECO:0007669"/>
    <property type="project" value="TreeGrafter"/>
</dbReference>
<dbReference type="PANTHER" id="PTHR14379:SF3">
    <property type="entry name" value="MEIOSIS REGULATOR AND MRNA STABILITY FACTOR 1"/>
    <property type="match status" value="1"/>
</dbReference>
<evidence type="ECO:0000313" key="5">
    <source>
        <dbReference type="EMBL" id="CAF1243051.1"/>
    </source>
</evidence>
<name>A0A814ZEL3_ADIRI</name>
<dbReference type="SMART" id="SM00356">
    <property type="entry name" value="ZnF_C3H1"/>
    <property type="match status" value="2"/>
</dbReference>
<dbReference type="GO" id="GO:0004540">
    <property type="term" value="F:RNA nuclease activity"/>
    <property type="evidence" value="ECO:0007669"/>
    <property type="project" value="InterPro"/>
</dbReference>
<dbReference type="SUPFAM" id="SSF57667">
    <property type="entry name" value="beta-beta-alpha zinc fingers"/>
    <property type="match status" value="1"/>
</dbReference>
<dbReference type="Pfam" id="PF14608">
    <property type="entry name" value="zf-CCCH_2"/>
    <property type="match status" value="2"/>
</dbReference>
<dbReference type="PROSITE" id="PS00028">
    <property type="entry name" value="ZINC_FINGER_C2H2_1"/>
    <property type="match status" value="2"/>
</dbReference>
<sequence length="429" mass="49265">MATAINHHLQSDLKYLTDCMYFLSGYCKLDDKCRYRHCREAINQIETCSQWPATCRNVTCLFRHPSVVSHQAHNPKGSRHFVSFFWDIENVPIPRGQRPFDIVQRIREKLVIEPGLQEADFSCYCNSATISETNLVSLCHANVRIVHVPDRKSGAADRQIMLDLARFERIHHPPATIVLISGDIDFVGALSALRHRAGFLVIVIHNKPAKQELKATVHEHYPWEFFTFPSSRQPVTSISDFETTSKERVSRTQSTHSRRRHSSRNRSLRRRDQSPYVPVKILSVASHNQAVKKNPCPKCSTDFESIQSLQQHQSAKKHFFTCPICNDTFFTEISQTQHQKDKNHYVSDYRCQQCNRLFAKPESLNQHQQDTGHPDAPPPPTIYPKPILRRAQLPPPSVVPQTEPDPFEIILGGIEALKNHYIKQSTKPN</sequence>
<evidence type="ECO:0000259" key="3">
    <source>
        <dbReference type="PROSITE" id="PS50103"/>
    </source>
</evidence>
<dbReference type="PROSITE" id="PS50103">
    <property type="entry name" value="ZF_C3H1"/>
    <property type="match status" value="1"/>
</dbReference>
<dbReference type="InterPro" id="IPR000571">
    <property type="entry name" value="Znf_CCCH"/>
</dbReference>
<accession>A0A814ZEL3</accession>
<feature type="domain" description="C3H1-type" evidence="3">
    <location>
        <begin position="13"/>
        <end position="40"/>
    </location>
</feature>
<feature type="compositionally biased region" description="Basic residues" evidence="2">
    <location>
        <begin position="256"/>
        <end position="269"/>
    </location>
</feature>
<dbReference type="Proteomes" id="UP000663828">
    <property type="component" value="Unassembled WGS sequence"/>
</dbReference>
<keyword evidence="1" id="KW-0479">Metal-binding</keyword>
<comment type="caution">
    <text evidence="5">The sequence shown here is derived from an EMBL/GenBank/DDBJ whole genome shotgun (WGS) entry which is preliminary data.</text>
</comment>
<keyword evidence="1" id="KW-0862">Zinc</keyword>
<dbReference type="GO" id="GO:0008270">
    <property type="term" value="F:zinc ion binding"/>
    <property type="evidence" value="ECO:0007669"/>
    <property type="project" value="UniProtKB-KW"/>
</dbReference>
<dbReference type="InterPro" id="IPR036236">
    <property type="entry name" value="Znf_C2H2_sf"/>
</dbReference>
<dbReference type="PROSITE" id="PS50157">
    <property type="entry name" value="ZINC_FINGER_C2H2_2"/>
    <property type="match status" value="1"/>
</dbReference>
<gene>
    <name evidence="5" type="ORF">XAT740_LOCUS25842</name>
</gene>
<dbReference type="InterPro" id="IPR013087">
    <property type="entry name" value="Znf_C2H2_type"/>
</dbReference>
<dbReference type="Gene3D" id="3.40.50.1010">
    <property type="entry name" value="5'-nuclease"/>
    <property type="match status" value="1"/>
</dbReference>
<dbReference type="PANTHER" id="PTHR14379">
    <property type="entry name" value="LIMKAIN B LKAP"/>
    <property type="match status" value="1"/>
</dbReference>
<evidence type="ECO:0000313" key="6">
    <source>
        <dbReference type="Proteomes" id="UP000663828"/>
    </source>
</evidence>
<dbReference type="Gene3D" id="3.30.160.60">
    <property type="entry name" value="Classic Zinc Finger"/>
    <property type="match status" value="1"/>
</dbReference>
<feature type="zinc finger region" description="C3H1-type" evidence="1">
    <location>
        <begin position="13"/>
        <end position="40"/>
    </location>
</feature>
<dbReference type="CDD" id="cd10910">
    <property type="entry name" value="PIN_limkain_b1_N_like"/>
    <property type="match status" value="1"/>
</dbReference>
<organism evidence="5 6">
    <name type="scientific">Adineta ricciae</name>
    <name type="common">Rotifer</name>
    <dbReference type="NCBI Taxonomy" id="249248"/>
    <lineage>
        <taxon>Eukaryota</taxon>
        <taxon>Metazoa</taxon>
        <taxon>Spiralia</taxon>
        <taxon>Gnathifera</taxon>
        <taxon>Rotifera</taxon>
        <taxon>Eurotatoria</taxon>
        <taxon>Bdelloidea</taxon>
        <taxon>Adinetida</taxon>
        <taxon>Adinetidae</taxon>
        <taxon>Adineta</taxon>
    </lineage>
</organism>
<protein>
    <recommendedName>
        <fullName evidence="7">C2H2-type domain-containing protein</fullName>
    </recommendedName>
</protein>
<evidence type="ECO:0008006" key="7">
    <source>
        <dbReference type="Google" id="ProtNLM"/>
    </source>
</evidence>
<evidence type="ECO:0000256" key="1">
    <source>
        <dbReference type="PROSITE-ProRule" id="PRU00723"/>
    </source>
</evidence>
<dbReference type="EMBL" id="CAJNOR010002067">
    <property type="protein sequence ID" value="CAF1243051.1"/>
    <property type="molecule type" value="Genomic_DNA"/>
</dbReference>
<dbReference type="GO" id="GO:0010468">
    <property type="term" value="P:regulation of gene expression"/>
    <property type="evidence" value="ECO:0007669"/>
    <property type="project" value="InterPro"/>
</dbReference>
<dbReference type="AlphaFoldDB" id="A0A814ZEL3"/>
<keyword evidence="6" id="KW-1185">Reference proteome</keyword>
<dbReference type="GO" id="GO:0005777">
    <property type="term" value="C:peroxisome"/>
    <property type="evidence" value="ECO:0007669"/>
    <property type="project" value="InterPro"/>
</dbReference>
<dbReference type="Gene3D" id="4.10.1000.10">
    <property type="entry name" value="Zinc finger, CCCH-type"/>
    <property type="match status" value="1"/>
</dbReference>
<dbReference type="Pfam" id="PF01936">
    <property type="entry name" value="NYN"/>
    <property type="match status" value="1"/>
</dbReference>